<proteinExistence type="inferred from homology"/>
<dbReference type="EMBL" id="JAACNH010000003">
    <property type="protein sequence ID" value="KAG8447041.1"/>
    <property type="molecule type" value="Genomic_DNA"/>
</dbReference>
<evidence type="ECO:0000256" key="3">
    <source>
        <dbReference type="ARBA" id="ARBA00022448"/>
    </source>
</evidence>
<dbReference type="FunFam" id="1.25.10.10:FF:000151">
    <property type="entry name" value="AP complex subunit beta"/>
    <property type="match status" value="1"/>
</dbReference>
<keyword evidence="4 6" id="KW-0653">Protein transport</keyword>
<sequence length="514" mass="57992">MPYLGSEDAVKDLKRALCNPHIQADWLRYRNVIHNVIRHMTQGVDVSSVFMEMVKASATVDIVQKKLVYLYMCSYAPHKPDLALLAINTLCKDCSDPNPMVRGLALRSMCNLRMPSITEYIQQPIHNGLRDKASYVRRVAVLGCAKMNSQQGDVEVDGSIVNELYSLLRDPDPIVMVNCLRALEEILKGEGGVVINKPIAHHLLNRMADLDLWGQNEVLIFLLRYKPRTEEELFDILNLLDSFLKCNHTSVVMGATKLFLVLVGKFPNVQADILVRVKGPLLAACTSESKEVSFVALCHVREILHSMPGHFSSHYKKFFCSYNDPHYIKNQKIDILCDLVNDENVHSILEELRVCCTDISIQLAHTAIFAIGRIARTYSEKCVSILSGLLEFKQEHIASAVIQTFRDLVWLCPQCTTTVCLAISGCEEIIQDNEGKQALIWLLGVHGNLIPNAPYILEDYVDNIKTETCPTVKIELLTALVRLFLSRPAECQDTLGHLIYYSIGEYVELIIIYM</sequence>
<keyword evidence="3 6" id="KW-0813">Transport</keyword>
<organism evidence="8 9">
    <name type="scientific">Hymenochirus boettgeri</name>
    <name type="common">Congo dwarf clawed frog</name>
    <dbReference type="NCBI Taxonomy" id="247094"/>
    <lineage>
        <taxon>Eukaryota</taxon>
        <taxon>Metazoa</taxon>
        <taxon>Chordata</taxon>
        <taxon>Craniata</taxon>
        <taxon>Vertebrata</taxon>
        <taxon>Euteleostomi</taxon>
        <taxon>Amphibia</taxon>
        <taxon>Batrachia</taxon>
        <taxon>Anura</taxon>
        <taxon>Pipoidea</taxon>
        <taxon>Pipidae</taxon>
        <taxon>Pipinae</taxon>
        <taxon>Hymenochirus</taxon>
    </lineage>
</organism>
<dbReference type="GO" id="GO:0030276">
    <property type="term" value="F:clathrin binding"/>
    <property type="evidence" value="ECO:0007669"/>
    <property type="project" value="InterPro"/>
</dbReference>
<evidence type="ECO:0000256" key="4">
    <source>
        <dbReference type="ARBA" id="ARBA00022927"/>
    </source>
</evidence>
<dbReference type="Pfam" id="PF01602">
    <property type="entry name" value="Adaptin_N"/>
    <property type="match status" value="1"/>
</dbReference>
<comment type="subcellular location">
    <subcellularLocation>
        <location evidence="1">Endomembrane system</location>
        <topology evidence="1">Peripheral membrane protein</topology>
    </subcellularLocation>
</comment>
<dbReference type="GO" id="GO:0016192">
    <property type="term" value="P:vesicle-mediated transport"/>
    <property type="evidence" value="ECO:0007669"/>
    <property type="project" value="InterPro"/>
</dbReference>
<dbReference type="GO" id="GO:0006886">
    <property type="term" value="P:intracellular protein transport"/>
    <property type="evidence" value="ECO:0007669"/>
    <property type="project" value="InterPro"/>
</dbReference>
<dbReference type="SUPFAM" id="SSF48371">
    <property type="entry name" value="ARM repeat"/>
    <property type="match status" value="1"/>
</dbReference>
<evidence type="ECO:0000256" key="2">
    <source>
        <dbReference type="ARBA" id="ARBA00006613"/>
    </source>
</evidence>
<keyword evidence="5 6" id="KW-0472">Membrane</keyword>
<evidence type="ECO:0000313" key="9">
    <source>
        <dbReference type="Proteomes" id="UP000812440"/>
    </source>
</evidence>
<dbReference type="InterPro" id="IPR026739">
    <property type="entry name" value="AP_beta"/>
</dbReference>
<dbReference type="AlphaFoldDB" id="A0A8T2JXA1"/>
<dbReference type="OrthoDB" id="10254310at2759"/>
<comment type="similarity">
    <text evidence="2 6">Belongs to the adaptor complexes large subunit family.</text>
</comment>
<protein>
    <recommendedName>
        <fullName evidence="6">AP complex subunit beta</fullName>
    </recommendedName>
</protein>
<evidence type="ECO:0000313" key="8">
    <source>
        <dbReference type="EMBL" id="KAG8447041.1"/>
    </source>
</evidence>
<dbReference type="PIRSF" id="PIRSF002291">
    <property type="entry name" value="AP_complex_beta"/>
    <property type="match status" value="1"/>
</dbReference>
<accession>A0A8T2JXA1</accession>
<evidence type="ECO:0000256" key="1">
    <source>
        <dbReference type="ARBA" id="ARBA00004184"/>
    </source>
</evidence>
<dbReference type="InterPro" id="IPR016342">
    <property type="entry name" value="AP_complex_bsu_1_2_4"/>
</dbReference>
<comment type="caution">
    <text evidence="8">The sequence shown here is derived from an EMBL/GenBank/DDBJ whole genome shotgun (WGS) entry which is preliminary data.</text>
</comment>
<evidence type="ECO:0000259" key="7">
    <source>
        <dbReference type="Pfam" id="PF01602"/>
    </source>
</evidence>
<dbReference type="InterPro" id="IPR016024">
    <property type="entry name" value="ARM-type_fold"/>
</dbReference>
<dbReference type="GO" id="GO:0030117">
    <property type="term" value="C:membrane coat"/>
    <property type="evidence" value="ECO:0007669"/>
    <property type="project" value="InterPro"/>
</dbReference>
<dbReference type="PANTHER" id="PTHR11134">
    <property type="entry name" value="ADAPTOR COMPLEX SUBUNIT BETA FAMILY MEMBER"/>
    <property type="match status" value="1"/>
</dbReference>
<feature type="domain" description="Clathrin/coatomer adaptor adaptin-like N-terminal" evidence="7">
    <location>
        <begin position="28"/>
        <end position="493"/>
    </location>
</feature>
<gene>
    <name evidence="8" type="ORF">GDO86_014477</name>
</gene>
<evidence type="ECO:0000256" key="5">
    <source>
        <dbReference type="ARBA" id="ARBA00023136"/>
    </source>
</evidence>
<dbReference type="GO" id="GO:0012505">
    <property type="term" value="C:endomembrane system"/>
    <property type="evidence" value="ECO:0007669"/>
    <property type="project" value="UniProtKB-SubCell"/>
</dbReference>
<reference evidence="8" key="1">
    <citation type="thesis" date="2020" institute="ProQuest LLC" country="789 East Eisenhower Parkway, Ann Arbor, MI, USA">
        <title>Comparative Genomics and Chromosome Evolution.</title>
        <authorList>
            <person name="Mudd A.B."/>
        </authorList>
    </citation>
    <scope>NUCLEOTIDE SEQUENCE</scope>
    <source>
        <strain evidence="8">Female2</strain>
        <tissue evidence="8">Blood</tissue>
    </source>
</reference>
<dbReference type="InterPro" id="IPR011989">
    <property type="entry name" value="ARM-like"/>
</dbReference>
<dbReference type="InterPro" id="IPR002553">
    <property type="entry name" value="Clathrin/coatomer_adapt-like_N"/>
</dbReference>
<keyword evidence="9" id="KW-1185">Reference proteome</keyword>
<dbReference type="Gene3D" id="1.25.10.10">
    <property type="entry name" value="Leucine-rich Repeat Variant"/>
    <property type="match status" value="1"/>
</dbReference>
<name>A0A8T2JXA1_9PIPI</name>
<dbReference type="Proteomes" id="UP000812440">
    <property type="component" value="Chromosome 8_10"/>
</dbReference>
<evidence type="ECO:0000256" key="6">
    <source>
        <dbReference type="PIRNR" id="PIRNR002291"/>
    </source>
</evidence>